<evidence type="ECO:0000313" key="1">
    <source>
        <dbReference type="EMBL" id="PQJ78983.1"/>
    </source>
</evidence>
<dbReference type="Proteomes" id="UP000238882">
    <property type="component" value="Unassembled WGS sequence"/>
</dbReference>
<protein>
    <submittedName>
        <fullName evidence="1">Uncharacterized protein</fullName>
    </submittedName>
</protein>
<gene>
    <name evidence="1" type="ORF">BTO18_07240</name>
</gene>
<evidence type="ECO:0000313" key="2">
    <source>
        <dbReference type="Proteomes" id="UP000238882"/>
    </source>
</evidence>
<organism evidence="1 2">
    <name type="scientific">Polaribacter porphyrae</name>
    <dbReference type="NCBI Taxonomy" id="1137780"/>
    <lineage>
        <taxon>Bacteria</taxon>
        <taxon>Pseudomonadati</taxon>
        <taxon>Bacteroidota</taxon>
        <taxon>Flavobacteriia</taxon>
        <taxon>Flavobacteriales</taxon>
        <taxon>Flavobacteriaceae</taxon>
    </lineage>
</organism>
<dbReference type="AlphaFoldDB" id="A0A2S7WN18"/>
<keyword evidence="2" id="KW-1185">Reference proteome</keyword>
<sequence>MFKFWVFYGSRYTLCKLRVIELTWFFLFFYVHFVLKQNEPKVQALHLQRSITFSMAKRKELHFLLVSVRQLSFLHHLQTIDSRLPDAMAFRL</sequence>
<dbReference type="EMBL" id="MSCN01000001">
    <property type="protein sequence ID" value="PQJ78983.1"/>
    <property type="molecule type" value="Genomic_DNA"/>
</dbReference>
<proteinExistence type="predicted"/>
<accession>A0A2S7WN18</accession>
<reference evidence="1 2" key="1">
    <citation type="submission" date="2016-12" db="EMBL/GenBank/DDBJ databases">
        <title>Trade-off between light-utilization and light-protection in marine flavobacteria.</title>
        <authorList>
            <person name="Kumagai Y."/>
            <person name="Yoshizawa S."/>
            <person name="Kogure K."/>
            <person name="Iwasaki W."/>
        </authorList>
    </citation>
    <scope>NUCLEOTIDE SEQUENCE [LARGE SCALE GENOMIC DNA]</scope>
    <source>
        <strain evidence="1 2">NBRC 108759</strain>
    </source>
</reference>
<comment type="caution">
    <text evidence="1">The sequence shown here is derived from an EMBL/GenBank/DDBJ whole genome shotgun (WGS) entry which is preliminary data.</text>
</comment>
<name>A0A2S7WN18_9FLAO</name>